<feature type="compositionally biased region" description="Acidic residues" evidence="1">
    <location>
        <begin position="181"/>
        <end position="198"/>
    </location>
</feature>
<sequence length="213" mass="23763">MPGIWSQILLGDFCPRTGFLWRRNHGPEDILRSDARDEVVERALIHITRGKKGSTRLLCCDVVRVVGGALERVALAIESGKMEGSLDIQDFLEGAAALSQFSRKIGTDIWIELVYQVTWARYLYERQTSAAVKTVVIERGELSRLAHAADRLMDAAGSRWDWFLLTVHAYPHLIGGSSDDYNPDDEDDGDNEEGEEASGVDTFELVLPSLREA</sequence>
<evidence type="ECO:0000313" key="3">
    <source>
        <dbReference type="Proteomes" id="UP001283341"/>
    </source>
</evidence>
<comment type="caution">
    <text evidence="2">The sequence shown here is derived from an EMBL/GenBank/DDBJ whole genome shotgun (WGS) entry which is preliminary data.</text>
</comment>
<proteinExistence type="predicted"/>
<keyword evidence="3" id="KW-1185">Reference proteome</keyword>
<protein>
    <submittedName>
        <fullName evidence="2">Uncharacterized protein</fullName>
    </submittedName>
</protein>
<reference evidence="2" key="1">
    <citation type="journal article" date="2023" name="Mol. Phylogenet. Evol.">
        <title>Genome-scale phylogeny and comparative genomics of the fungal order Sordariales.</title>
        <authorList>
            <person name="Hensen N."/>
            <person name="Bonometti L."/>
            <person name="Westerberg I."/>
            <person name="Brannstrom I.O."/>
            <person name="Guillou S."/>
            <person name="Cros-Aarteil S."/>
            <person name="Calhoun S."/>
            <person name="Haridas S."/>
            <person name="Kuo A."/>
            <person name="Mondo S."/>
            <person name="Pangilinan J."/>
            <person name="Riley R."/>
            <person name="LaButti K."/>
            <person name="Andreopoulos B."/>
            <person name="Lipzen A."/>
            <person name="Chen C."/>
            <person name="Yan M."/>
            <person name="Daum C."/>
            <person name="Ng V."/>
            <person name="Clum A."/>
            <person name="Steindorff A."/>
            <person name="Ohm R.A."/>
            <person name="Martin F."/>
            <person name="Silar P."/>
            <person name="Natvig D.O."/>
            <person name="Lalanne C."/>
            <person name="Gautier V."/>
            <person name="Ament-Velasquez S.L."/>
            <person name="Kruys A."/>
            <person name="Hutchinson M.I."/>
            <person name="Powell A.J."/>
            <person name="Barry K."/>
            <person name="Miller A.N."/>
            <person name="Grigoriev I.V."/>
            <person name="Debuchy R."/>
            <person name="Gladieux P."/>
            <person name="Hiltunen Thoren M."/>
            <person name="Johannesson H."/>
        </authorList>
    </citation>
    <scope>NUCLEOTIDE SEQUENCE</scope>
    <source>
        <strain evidence="2">CBS 118394</strain>
    </source>
</reference>
<evidence type="ECO:0000256" key="1">
    <source>
        <dbReference type="SAM" id="MobiDB-lite"/>
    </source>
</evidence>
<dbReference type="EMBL" id="JAUEDM010000006">
    <property type="protein sequence ID" value="KAK3315418.1"/>
    <property type="molecule type" value="Genomic_DNA"/>
</dbReference>
<dbReference type="AlphaFoldDB" id="A0AAE0HYR9"/>
<feature type="region of interest" description="Disordered" evidence="1">
    <location>
        <begin position="176"/>
        <end position="199"/>
    </location>
</feature>
<organism evidence="2 3">
    <name type="scientific">Apodospora peruviana</name>
    <dbReference type="NCBI Taxonomy" id="516989"/>
    <lineage>
        <taxon>Eukaryota</taxon>
        <taxon>Fungi</taxon>
        <taxon>Dikarya</taxon>
        <taxon>Ascomycota</taxon>
        <taxon>Pezizomycotina</taxon>
        <taxon>Sordariomycetes</taxon>
        <taxon>Sordariomycetidae</taxon>
        <taxon>Sordariales</taxon>
        <taxon>Lasiosphaeriaceae</taxon>
        <taxon>Apodospora</taxon>
    </lineage>
</organism>
<gene>
    <name evidence="2" type="ORF">B0H66DRAFT_536287</name>
</gene>
<dbReference type="Proteomes" id="UP001283341">
    <property type="component" value="Unassembled WGS sequence"/>
</dbReference>
<name>A0AAE0HYR9_9PEZI</name>
<accession>A0AAE0HYR9</accession>
<reference evidence="2" key="2">
    <citation type="submission" date="2023-06" db="EMBL/GenBank/DDBJ databases">
        <authorList>
            <consortium name="Lawrence Berkeley National Laboratory"/>
            <person name="Haridas S."/>
            <person name="Hensen N."/>
            <person name="Bonometti L."/>
            <person name="Westerberg I."/>
            <person name="Brannstrom I.O."/>
            <person name="Guillou S."/>
            <person name="Cros-Aarteil S."/>
            <person name="Calhoun S."/>
            <person name="Kuo A."/>
            <person name="Mondo S."/>
            <person name="Pangilinan J."/>
            <person name="Riley R."/>
            <person name="Labutti K."/>
            <person name="Andreopoulos B."/>
            <person name="Lipzen A."/>
            <person name="Chen C."/>
            <person name="Yanf M."/>
            <person name="Daum C."/>
            <person name="Ng V."/>
            <person name="Clum A."/>
            <person name="Steindorff A."/>
            <person name="Ohm R."/>
            <person name="Martin F."/>
            <person name="Silar P."/>
            <person name="Natvig D."/>
            <person name="Lalanne C."/>
            <person name="Gautier V."/>
            <person name="Ament-Velasquez S.L."/>
            <person name="Kruys A."/>
            <person name="Hutchinson M.I."/>
            <person name="Powell A.J."/>
            <person name="Barry K."/>
            <person name="Miller A.N."/>
            <person name="Grigoriev I.V."/>
            <person name="Debuchy R."/>
            <person name="Gladieux P."/>
            <person name="Thoren M.H."/>
            <person name="Johannesson H."/>
        </authorList>
    </citation>
    <scope>NUCLEOTIDE SEQUENCE</scope>
    <source>
        <strain evidence="2">CBS 118394</strain>
    </source>
</reference>
<evidence type="ECO:0000313" key="2">
    <source>
        <dbReference type="EMBL" id="KAK3315418.1"/>
    </source>
</evidence>